<keyword evidence="2" id="KW-1185">Reference proteome</keyword>
<reference evidence="1 2" key="1">
    <citation type="journal article" date="2023" name="Plants (Basel)">
        <title>Bridging the Gap: Combining Genomics and Transcriptomics Approaches to Understand Stylosanthes scabra, an Orphan Legume from the Brazilian Caatinga.</title>
        <authorList>
            <person name="Ferreira-Neto J.R.C."/>
            <person name="da Silva M.D."/>
            <person name="Binneck E."/>
            <person name="de Melo N.F."/>
            <person name="da Silva R.H."/>
            <person name="de Melo A.L.T.M."/>
            <person name="Pandolfi V."/>
            <person name="Bustamante F.O."/>
            <person name="Brasileiro-Vidal A.C."/>
            <person name="Benko-Iseppon A.M."/>
        </authorList>
    </citation>
    <scope>NUCLEOTIDE SEQUENCE [LARGE SCALE GENOMIC DNA]</scope>
    <source>
        <tissue evidence="1">Leaves</tissue>
    </source>
</reference>
<evidence type="ECO:0000313" key="1">
    <source>
        <dbReference type="EMBL" id="MED6108323.1"/>
    </source>
</evidence>
<gene>
    <name evidence="1" type="ORF">PIB30_022751</name>
</gene>
<proteinExistence type="predicted"/>
<name>A0ABU6Q905_9FABA</name>
<protein>
    <submittedName>
        <fullName evidence="1">Uncharacterized protein</fullName>
    </submittedName>
</protein>
<dbReference type="EMBL" id="JASCZI010000078">
    <property type="protein sequence ID" value="MED6108323.1"/>
    <property type="molecule type" value="Genomic_DNA"/>
</dbReference>
<dbReference type="Proteomes" id="UP001341840">
    <property type="component" value="Unassembled WGS sequence"/>
</dbReference>
<organism evidence="1 2">
    <name type="scientific">Stylosanthes scabra</name>
    <dbReference type="NCBI Taxonomy" id="79078"/>
    <lineage>
        <taxon>Eukaryota</taxon>
        <taxon>Viridiplantae</taxon>
        <taxon>Streptophyta</taxon>
        <taxon>Embryophyta</taxon>
        <taxon>Tracheophyta</taxon>
        <taxon>Spermatophyta</taxon>
        <taxon>Magnoliopsida</taxon>
        <taxon>eudicotyledons</taxon>
        <taxon>Gunneridae</taxon>
        <taxon>Pentapetalae</taxon>
        <taxon>rosids</taxon>
        <taxon>fabids</taxon>
        <taxon>Fabales</taxon>
        <taxon>Fabaceae</taxon>
        <taxon>Papilionoideae</taxon>
        <taxon>50 kb inversion clade</taxon>
        <taxon>dalbergioids sensu lato</taxon>
        <taxon>Dalbergieae</taxon>
        <taxon>Pterocarpus clade</taxon>
        <taxon>Stylosanthes</taxon>
    </lineage>
</organism>
<accession>A0ABU6Q905</accession>
<evidence type="ECO:0000313" key="2">
    <source>
        <dbReference type="Proteomes" id="UP001341840"/>
    </source>
</evidence>
<comment type="caution">
    <text evidence="1">The sequence shown here is derived from an EMBL/GenBank/DDBJ whole genome shotgun (WGS) entry which is preliminary data.</text>
</comment>
<sequence>MPLPSLTVNVIVVVDERAAVAEKRERDGGRVVMSKILTESQTSTGKCTGSYQVIKKERRNLNLKLGLEISGSGWALVP</sequence>